<reference evidence="2 3" key="1">
    <citation type="journal article" date="2011" name="J. Bacteriol.">
        <title>Complete Genome Sequence of the Aerobic Marine Methanotroph Methylomonas methanica MC09.</title>
        <authorList>
            <person name="Boden R."/>
            <person name="Cunliffe M."/>
            <person name="Scanlan J."/>
            <person name="Moussard H."/>
            <person name="Kits K.D."/>
            <person name="Klotz M.G."/>
            <person name="Jetten M.S."/>
            <person name="Vuilleumier S."/>
            <person name="Han J."/>
            <person name="Peters L."/>
            <person name="Mikhailova N."/>
            <person name="Teshima H."/>
            <person name="Tapia R."/>
            <person name="Kyrpides N."/>
            <person name="Ivanova N."/>
            <person name="Pagani I."/>
            <person name="Cheng J.F."/>
            <person name="Goodwin L."/>
            <person name="Han C."/>
            <person name="Hauser L."/>
            <person name="Land M.L."/>
            <person name="Lapidus A."/>
            <person name="Lucas S."/>
            <person name="Pitluck S."/>
            <person name="Woyke T."/>
            <person name="Stein L."/>
            <person name="Murrell J.C."/>
        </authorList>
    </citation>
    <scope>NUCLEOTIDE SEQUENCE [LARGE SCALE GENOMIC DNA]</scope>
    <source>
        <strain evidence="2 3">MC09</strain>
    </source>
</reference>
<sequence>MIKYLALTIISGIATYLLRDTVSSLGYSAYKDTLGALLNISSIIFAIIGAWIAIIYPRAIGRAFKGKNVSDQVLKDADTDADYLSELVEIVMVSAIVLMIVLSIQFAVPIAKGLIVGNWVCYSKYTAFFVVSLLTLSQLYAVFRVILANYFFLNDLRKKNVDGKVDTLHQ</sequence>
<protein>
    <submittedName>
        <fullName evidence="2">Uncharacterized protein</fullName>
    </submittedName>
</protein>
<keyword evidence="1" id="KW-0812">Transmembrane</keyword>
<accession>G0A5K3</accession>
<dbReference type="Proteomes" id="UP000008888">
    <property type="component" value="Chromosome"/>
</dbReference>
<evidence type="ECO:0000313" key="2">
    <source>
        <dbReference type="EMBL" id="AEG02860.1"/>
    </source>
</evidence>
<dbReference type="HOGENOM" id="CLU_129840_0_0_6"/>
<keyword evidence="1" id="KW-0472">Membrane</keyword>
<keyword evidence="3" id="KW-1185">Reference proteome</keyword>
<feature type="transmembrane region" description="Helical" evidence="1">
    <location>
        <begin position="87"/>
        <end position="108"/>
    </location>
</feature>
<evidence type="ECO:0000313" key="3">
    <source>
        <dbReference type="Proteomes" id="UP000008888"/>
    </source>
</evidence>
<dbReference type="EMBL" id="CP002738">
    <property type="protein sequence ID" value="AEG02860.1"/>
    <property type="molecule type" value="Genomic_DNA"/>
</dbReference>
<evidence type="ECO:0000256" key="1">
    <source>
        <dbReference type="SAM" id="Phobius"/>
    </source>
</evidence>
<gene>
    <name evidence="2" type="ordered locus">Metme_4520</name>
</gene>
<dbReference type="OrthoDB" id="7063551at2"/>
<name>G0A5K3_METMM</name>
<feature type="transmembrane region" description="Helical" evidence="1">
    <location>
        <begin position="128"/>
        <end position="152"/>
    </location>
</feature>
<organism evidence="2 3">
    <name type="scientific">Methylomonas methanica (strain DSM 25384 / MC09)</name>
    <dbReference type="NCBI Taxonomy" id="857087"/>
    <lineage>
        <taxon>Bacteria</taxon>
        <taxon>Pseudomonadati</taxon>
        <taxon>Pseudomonadota</taxon>
        <taxon>Gammaproteobacteria</taxon>
        <taxon>Methylococcales</taxon>
        <taxon>Methylococcaceae</taxon>
        <taxon>Methylomonas</taxon>
    </lineage>
</organism>
<reference evidence="3" key="3">
    <citation type="submission" date="2011-05" db="EMBL/GenBank/DDBJ databases">
        <title>Complete sequence of Methylomonas methanica MC09.</title>
        <authorList>
            <consortium name="US DOE Joint Genome Institute"/>
            <person name="Lucas S."/>
            <person name="Han J."/>
            <person name="Lapidus A."/>
            <person name="Cheng J.-F."/>
            <person name="Goodwin L."/>
            <person name="Pitluck S."/>
            <person name="Peters L."/>
            <person name="Mikhailova N."/>
            <person name="Teshima H."/>
            <person name="Han C."/>
            <person name="Tapia R."/>
            <person name="Land M."/>
            <person name="Hauser L."/>
            <person name="Kyrpides N."/>
            <person name="Ivanova N."/>
            <person name="Pagani I."/>
            <person name="Stein L."/>
            <person name="Woyke T."/>
        </authorList>
    </citation>
    <scope>NUCLEOTIDE SEQUENCE [LARGE SCALE GENOMIC DNA]</scope>
    <source>
        <strain evidence="3">MC09</strain>
    </source>
</reference>
<proteinExistence type="predicted"/>
<dbReference type="RefSeq" id="WP_013821073.1">
    <property type="nucleotide sequence ID" value="NC_015572.1"/>
</dbReference>
<dbReference type="KEGG" id="mmt:Metme_4520"/>
<reference key="2">
    <citation type="submission" date="2011-05" db="EMBL/GenBank/DDBJ databases">
        <title>Complete genome sequence of the aerobic marine methanotroph Methylomonas methanica MC09.</title>
        <authorList>
            <person name="Boden R."/>
            <person name="Cunliffe M."/>
            <person name="Scanlan J."/>
            <person name="Moussard H."/>
            <person name="Kits K.D."/>
            <person name="Klotz M."/>
            <person name="Jetten M."/>
            <person name="Vuilleumier S."/>
            <person name="Han J."/>
            <person name="Peters L."/>
            <person name="Mikhailova N."/>
            <person name="Teshima H."/>
            <person name="Tapia R."/>
            <person name="Kyrpides N."/>
            <person name="Ivanova N."/>
            <person name="Pagani I."/>
            <person name="Cheng J.-F."/>
            <person name="Goodwin L."/>
            <person name="Han C."/>
            <person name="Hauser L."/>
            <person name="Land M."/>
            <person name="Lapidus A."/>
            <person name="Lucas S."/>
            <person name="Pitluck S."/>
            <person name="Woyke T."/>
            <person name="Stein L.Y."/>
            <person name="Murrell C."/>
        </authorList>
    </citation>
    <scope>NUCLEOTIDE SEQUENCE</scope>
    <source>
        <strain>MC09</strain>
    </source>
</reference>
<keyword evidence="1" id="KW-1133">Transmembrane helix</keyword>
<dbReference type="AlphaFoldDB" id="G0A5K3"/>
<dbReference type="eggNOG" id="ENOG5033H88">
    <property type="taxonomic scope" value="Bacteria"/>
</dbReference>
<feature type="transmembrane region" description="Helical" evidence="1">
    <location>
        <begin position="35"/>
        <end position="56"/>
    </location>
</feature>